<accession>A0ABU0RMH1</accession>
<dbReference type="Pfam" id="PF13560">
    <property type="entry name" value="HTH_31"/>
    <property type="match status" value="1"/>
</dbReference>
<protein>
    <submittedName>
        <fullName evidence="2">Transcriptional regulator with XRE-family HTH domain</fullName>
    </submittedName>
</protein>
<evidence type="ECO:0000313" key="2">
    <source>
        <dbReference type="EMBL" id="MDQ0933187.1"/>
    </source>
</evidence>
<sequence>MTVDKRGGLMPAGGRPTVRSRRLGAALKKYRQAAKLDQPQAAEVIATSQARISRIESGHTSARVIDVRLLLDAYGVTDQEVRDRLEGLAKQSHRRGWWLEHADHLRPDYLDHIALEDDATHIREWQPALVPGLLQTPAYAEAIIAASPNYIAPERVAQLVKVREGRQSKIEEGGATYTAILWETVVAHPLVNADVHREQLSAILEIGRRKNVTVQVLPFSAGVLATSTSAFSTFSFEPEPTVEAVTLDNLRGASVLEGAEDLAAYANVYDLLRSSALAPDASAKLIRGVLRSS</sequence>
<organism evidence="2 3">
    <name type="scientific">Streptomyces turgidiscabies</name>
    <dbReference type="NCBI Taxonomy" id="85558"/>
    <lineage>
        <taxon>Bacteria</taxon>
        <taxon>Bacillati</taxon>
        <taxon>Actinomycetota</taxon>
        <taxon>Actinomycetes</taxon>
        <taxon>Kitasatosporales</taxon>
        <taxon>Streptomycetaceae</taxon>
        <taxon>Streptomyces</taxon>
    </lineage>
</organism>
<evidence type="ECO:0000259" key="1">
    <source>
        <dbReference type="PROSITE" id="PS50943"/>
    </source>
</evidence>
<feature type="domain" description="HTH cro/C1-type" evidence="1">
    <location>
        <begin position="27"/>
        <end position="81"/>
    </location>
</feature>
<proteinExistence type="predicted"/>
<reference evidence="2 3" key="1">
    <citation type="submission" date="2023-07" db="EMBL/GenBank/DDBJ databases">
        <title>Comparative genomics of wheat-associated soil bacteria to identify genetic determinants of phenazine resistance.</title>
        <authorList>
            <person name="Mouncey N."/>
        </authorList>
    </citation>
    <scope>NUCLEOTIDE SEQUENCE [LARGE SCALE GENOMIC DNA]</scope>
    <source>
        <strain evidence="2 3">W2I16</strain>
    </source>
</reference>
<dbReference type="SMART" id="SM00530">
    <property type="entry name" value="HTH_XRE"/>
    <property type="match status" value="1"/>
</dbReference>
<dbReference type="InterPro" id="IPR043917">
    <property type="entry name" value="DUF5753"/>
</dbReference>
<comment type="caution">
    <text evidence="2">The sequence shown here is derived from an EMBL/GenBank/DDBJ whole genome shotgun (WGS) entry which is preliminary data.</text>
</comment>
<evidence type="ECO:0000313" key="3">
    <source>
        <dbReference type="Proteomes" id="UP001223072"/>
    </source>
</evidence>
<dbReference type="CDD" id="cd00093">
    <property type="entry name" value="HTH_XRE"/>
    <property type="match status" value="1"/>
</dbReference>
<dbReference type="SUPFAM" id="SSF47413">
    <property type="entry name" value="lambda repressor-like DNA-binding domains"/>
    <property type="match status" value="1"/>
</dbReference>
<dbReference type="EMBL" id="JAUSZS010000004">
    <property type="protein sequence ID" value="MDQ0933187.1"/>
    <property type="molecule type" value="Genomic_DNA"/>
</dbReference>
<dbReference type="Proteomes" id="UP001223072">
    <property type="component" value="Unassembled WGS sequence"/>
</dbReference>
<dbReference type="Pfam" id="PF19054">
    <property type="entry name" value="DUF5753"/>
    <property type="match status" value="1"/>
</dbReference>
<name>A0ABU0RMH1_9ACTN</name>
<gene>
    <name evidence="2" type="ORF">QFZ49_003127</name>
</gene>
<keyword evidence="3" id="KW-1185">Reference proteome</keyword>
<dbReference type="InterPro" id="IPR001387">
    <property type="entry name" value="Cro/C1-type_HTH"/>
</dbReference>
<dbReference type="Gene3D" id="1.10.260.40">
    <property type="entry name" value="lambda repressor-like DNA-binding domains"/>
    <property type="match status" value="1"/>
</dbReference>
<dbReference type="PROSITE" id="PS50943">
    <property type="entry name" value="HTH_CROC1"/>
    <property type="match status" value="1"/>
</dbReference>
<dbReference type="InterPro" id="IPR010982">
    <property type="entry name" value="Lambda_DNA-bd_dom_sf"/>
</dbReference>